<keyword evidence="1" id="KW-0560">Oxidoreductase</keyword>
<dbReference type="GO" id="GO:0046872">
    <property type="term" value="F:metal ion binding"/>
    <property type="evidence" value="ECO:0007669"/>
    <property type="project" value="UniProtKB-KW"/>
</dbReference>
<dbReference type="AlphaFoldDB" id="A0AAD5VEP8"/>
<feature type="compositionally biased region" description="Acidic residues" evidence="2">
    <location>
        <begin position="474"/>
        <end position="492"/>
    </location>
</feature>
<dbReference type="PROSITE" id="PS51471">
    <property type="entry name" value="FE2OG_OXY"/>
    <property type="match status" value="1"/>
</dbReference>
<name>A0AAD5VEP8_9AGAR</name>
<comment type="caution">
    <text evidence="4">The sequence shown here is derived from an EMBL/GenBank/DDBJ whole genome shotgun (WGS) entry which is preliminary data.</text>
</comment>
<protein>
    <recommendedName>
        <fullName evidence="3">Fe2OG dioxygenase domain-containing protein</fullName>
    </recommendedName>
</protein>
<comment type="similarity">
    <text evidence="1">Belongs to the iron/ascorbate-dependent oxidoreductase family.</text>
</comment>
<organism evidence="4 5">
    <name type="scientific">Leucocoprinus birnbaumii</name>
    <dbReference type="NCBI Taxonomy" id="56174"/>
    <lineage>
        <taxon>Eukaryota</taxon>
        <taxon>Fungi</taxon>
        <taxon>Dikarya</taxon>
        <taxon>Basidiomycota</taxon>
        <taxon>Agaricomycotina</taxon>
        <taxon>Agaricomycetes</taxon>
        <taxon>Agaricomycetidae</taxon>
        <taxon>Agaricales</taxon>
        <taxon>Agaricineae</taxon>
        <taxon>Agaricaceae</taxon>
        <taxon>Leucocoprinus</taxon>
    </lineage>
</organism>
<evidence type="ECO:0000313" key="4">
    <source>
        <dbReference type="EMBL" id="KAJ3554333.1"/>
    </source>
</evidence>
<dbReference type="Proteomes" id="UP001213000">
    <property type="component" value="Unassembled WGS sequence"/>
</dbReference>
<dbReference type="InterPro" id="IPR005123">
    <property type="entry name" value="Oxoglu/Fe-dep_dioxygenase_dom"/>
</dbReference>
<gene>
    <name evidence="4" type="ORF">NP233_g12442</name>
</gene>
<feature type="region of interest" description="Disordered" evidence="2">
    <location>
        <begin position="457"/>
        <end position="492"/>
    </location>
</feature>
<accession>A0AAD5VEP8</accession>
<feature type="domain" description="Fe2OG dioxygenase" evidence="3">
    <location>
        <begin position="151"/>
        <end position="252"/>
    </location>
</feature>
<evidence type="ECO:0000313" key="5">
    <source>
        <dbReference type="Proteomes" id="UP001213000"/>
    </source>
</evidence>
<dbReference type="InterPro" id="IPR044862">
    <property type="entry name" value="Pro_4_hyd_alph_FE2OG_OXY"/>
</dbReference>
<keyword evidence="1" id="KW-0408">Iron</keyword>
<dbReference type="GO" id="GO:0016491">
    <property type="term" value="F:oxidoreductase activity"/>
    <property type="evidence" value="ECO:0007669"/>
    <property type="project" value="UniProtKB-KW"/>
</dbReference>
<evidence type="ECO:0000259" key="3">
    <source>
        <dbReference type="PROSITE" id="PS51471"/>
    </source>
</evidence>
<evidence type="ECO:0000256" key="1">
    <source>
        <dbReference type="RuleBase" id="RU003682"/>
    </source>
</evidence>
<dbReference type="Gene3D" id="2.60.120.620">
    <property type="entry name" value="q2cbj1_9rhob like domain"/>
    <property type="match status" value="1"/>
</dbReference>
<proteinExistence type="inferred from homology"/>
<dbReference type="EMBL" id="JANIEX010001801">
    <property type="protein sequence ID" value="KAJ3554333.1"/>
    <property type="molecule type" value="Genomic_DNA"/>
</dbReference>
<dbReference type="PANTHER" id="PTHR33099:SF7">
    <property type="entry name" value="MYND-TYPE DOMAIN-CONTAINING PROTEIN"/>
    <property type="match status" value="1"/>
</dbReference>
<reference evidence="4" key="1">
    <citation type="submission" date="2022-07" db="EMBL/GenBank/DDBJ databases">
        <title>Genome Sequence of Leucocoprinus birnbaumii.</title>
        <authorList>
            <person name="Buettner E."/>
        </authorList>
    </citation>
    <scope>NUCLEOTIDE SEQUENCE</scope>
    <source>
        <strain evidence="4">VT141</strain>
    </source>
</reference>
<keyword evidence="5" id="KW-1185">Reference proteome</keyword>
<dbReference type="PANTHER" id="PTHR33099">
    <property type="entry name" value="FE2OG DIOXYGENASE DOMAIN-CONTAINING PROTEIN"/>
    <property type="match status" value="1"/>
</dbReference>
<sequence length="492" mass="55780">MEHDKSHTRLATPPHIATNAFCDIPLVMEHDYIQRLRDTLKDQERDHEPWTSGVVNLKGSESLLFYKCKDGTARVVDLAAISQADIDALVDACEPAPFGRGPESVLDDTYRKALKLDETLFAWRFNPDSGNFIAQLAQRLCPWDTLGKGFRAEATKLNIYSEGGFFKAHQDTPRSETMFGSLVFTFDTPHTGGNLVLRHRTRSLKFDAPSLLASEPSPSVAYVAFYSDVEHEVLKVTSGSRITITYNLYFDPSRAAPILPSQRFPLPENPFMALIKEVSEDASFTQKYKYLGFGLEYKYPSSCTEERYPRLHDLKGPDAFVFRALQDVGLVPRLHYLYESQEVTWGEQFDLLLTKPLDGREECSVEVDQMFWLLDEDPKAKIVWRKGESEETLIEQARRMFEGNIKENRDRSIHVEWVTEPTKNLAGHTHYEESGNEPIQEIYYYQVCIVVGVGDVSSSDKEDSCSGEDNSCSGEDDSCSDEEGSCSFEEDT</sequence>
<keyword evidence="1" id="KW-0479">Metal-binding</keyword>
<dbReference type="Pfam" id="PF13640">
    <property type="entry name" value="2OG-FeII_Oxy_3"/>
    <property type="match status" value="1"/>
</dbReference>
<evidence type="ECO:0000256" key="2">
    <source>
        <dbReference type="SAM" id="MobiDB-lite"/>
    </source>
</evidence>